<dbReference type="KEGG" id="ssyi:EKG83_14930"/>
<evidence type="ECO:0000313" key="2">
    <source>
        <dbReference type="EMBL" id="QFZ18583.1"/>
    </source>
</evidence>
<accession>A0A5Q0GXH9</accession>
<feature type="region of interest" description="Disordered" evidence="1">
    <location>
        <begin position="457"/>
        <end position="556"/>
    </location>
</feature>
<reference evidence="3" key="1">
    <citation type="journal article" date="2021" name="Curr. Microbiol.">
        <title>Complete genome of nocamycin-producing strain Saccharothrix syringae NRRL B-16468 reveals the biosynthetic potential for secondary metabolites.</title>
        <authorList>
            <person name="Mo X."/>
            <person name="Yang S."/>
        </authorList>
    </citation>
    <scope>NUCLEOTIDE SEQUENCE [LARGE SCALE GENOMIC DNA]</scope>
    <source>
        <strain evidence="3">ATCC 51364 / DSM 43886 / JCM 6844 / KCTC 9398 / NBRC 14523 / NRRL B-16468 / INA 2240</strain>
    </source>
</reference>
<feature type="compositionally biased region" description="Pro residues" evidence="1">
    <location>
        <begin position="522"/>
        <end position="551"/>
    </location>
</feature>
<feature type="compositionally biased region" description="Pro residues" evidence="1">
    <location>
        <begin position="477"/>
        <end position="509"/>
    </location>
</feature>
<dbReference type="RefSeq" id="WP_033435321.1">
    <property type="nucleotide sequence ID" value="NZ_CP034550.1"/>
</dbReference>
<dbReference type="AlphaFoldDB" id="A0A5Q0GXH9"/>
<keyword evidence="3" id="KW-1185">Reference proteome</keyword>
<feature type="compositionally biased region" description="Low complexity" evidence="1">
    <location>
        <begin position="576"/>
        <end position="595"/>
    </location>
</feature>
<dbReference type="Gene3D" id="3.90.176.10">
    <property type="entry name" value="Toxin ADP-ribosyltransferase, Chain A, domain 1"/>
    <property type="match status" value="1"/>
</dbReference>
<proteinExistence type="predicted"/>
<organism evidence="2 3">
    <name type="scientific">Saccharothrix syringae</name>
    <name type="common">Nocardiopsis syringae</name>
    <dbReference type="NCBI Taxonomy" id="103733"/>
    <lineage>
        <taxon>Bacteria</taxon>
        <taxon>Bacillati</taxon>
        <taxon>Actinomycetota</taxon>
        <taxon>Actinomycetes</taxon>
        <taxon>Pseudonocardiales</taxon>
        <taxon>Pseudonocardiaceae</taxon>
        <taxon>Saccharothrix</taxon>
    </lineage>
</organism>
<dbReference type="OrthoDB" id="3320501at2"/>
<name>A0A5Q0GXH9_SACSY</name>
<protein>
    <submittedName>
        <fullName evidence="2">Uncharacterized protein</fullName>
    </submittedName>
</protein>
<evidence type="ECO:0000256" key="1">
    <source>
        <dbReference type="SAM" id="MobiDB-lite"/>
    </source>
</evidence>
<evidence type="ECO:0000313" key="3">
    <source>
        <dbReference type="Proteomes" id="UP000325787"/>
    </source>
</evidence>
<feature type="region of interest" description="Disordered" evidence="1">
    <location>
        <begin position="569"/>
        <end position="606"/>
    </location>
</feature>
<dbReference type="Proteomes" id="UP000325787">
    <property type="component" value="Chromosome"/>
</dbReference>
<gene>
    <name evidence="2" type="ORF">EKG83_14930</name>
</gene>
<dbReference type="EMBL" id="CP034550">
    <property type="protein sequence ID" value="QFZ18583.1"/>
    <property type="molecule type" value="Genomic_DNA"/>
</dbReference>
<sequence>MSQVTERRGGVEMTSRMIGNALVVHPRDQLTAEARNLALVVALDPHHDLVVVDLPTGSPFSAWESVADLMPRPRRGVRIVIGGRSRETTALAGQWLAERLNRPVIAPDGAVLPGVGGSLFVDAGRRSGWIRFQPGKPPRWEAKRFPKPVWESEALAEAVPTSATGIAEPVGGGIWIRPAVDDGRLRVHRARLQENLPCQPDVLTVVLGCPDAPPISFDDVARFWAGLPEPLRGRARLLRYGRLSGSDGGSPEQALADFMGQELVWYTGLPVGSVVDPDVYTIRPGGVPGWRSAVRELAYRPQPAGANPPPRIVSHRPPVSGVSEVGPATYWYAPDAVVEVVPAGLWVRPPAEPAHAESVRATPLDAERHLMLFEAGTEAVAARMRGLAEDLVARLDPTTRWMSDLVAAGARTPVAVAGQALAELEHERPRRAVEASTEAATEFVARPVPVVDLVGAGEELDTGTRGQVGISQRLSPNTPPHGTPPHGTPPVPPVAVAPPVPRLAPPSAPPVVDEPSAAPPLVAEPPIAPPSAPPVATAPPSTQPTAPPLVAEPPATAVPPAVAPPVVEPALPAPAEPASEAPLAAASPTAPGDAAPDPRPTPVTAFQPVPAASAAAVLPKRGLEEERTWLRKTLNHQFASVANSVARVLSEHPSFQGTSGRSADLLTDAVAVRLYLSAEGDGLDTALRGATAGPHVPFARCAVAGLSRLPSHRGIAVYSTSLSDEEWALYRDRRLVTEWGFLNALTAPCARQEGDVDVLLWSMTGRRTKLLEPEAGGLADRVLFVPGTSFKVLGLTEPTAGARGRVLLRELAAGEIDANGRVDRNRVSLDELATTALRAGADKWASAERVARTPEGATARFQTLPGLVRLARAER</sequence>